<dbReference type="AlphaFoldDB" id="A0A7I7PDM2"/>
<evidence type="ECO:0000313" key="5">
    <source>
        <dbReference type="Proteomes" id="UP000466894"/>
    </source>
</evidence>
<dbReference type="Proteomes" id="UP000192374">
    <property type="component" value="Unassembled WGS sequence"/>
</dbReference>
<organism evidence="2 5">
    <name type="scientific">Mycobacterium noviomagense</name>
    <dbReference type="NCBI Taxonomy" id="459858"/>
    <lineage>
        <taxon>Bacteria</taxon>
        <taxon>Bacillati</taxon>
        <taxon>Actinomycetota</taxon>
        <taxon>Actinomycetes</taxon>
        <taxon>Mycobacteriales</taxon>
        <taxon>Mycobacteriaceae</taxon>
        <taxon>Mycobacterium</taxon>
    </lineage>
</organism>
<dbReference type="InterPro" id="IPR037401">
    <property type="entry name" value="SnoaL-like"/>
</dbReference>
<sequence length="184" mass="20785">MPDLPPIVLDSDVDLADRTSAVDFINRVNLLFDAGAIDAMVEAFLPNCVMYHTQGVNRGHAEIRRFFQQAYPYSVPGVSRLATNPIVDRDGDGVIVRYHNLLVRYAAPDDGMVTGEVLDTPEELPAIWVYSAMTDRLRRTDRGWRIFERHVGPTTMNDRWRPIACSPSYGSAYLDQYLPRAVAR</sequence>
<gene>
    <name evidence="3" type="ORF">BST37_16050</name>
    <name evidence="2" type="ORF">MNVI_19640</name>
</gene>
<reference evidence="2 5" key="2">
    <citation type="journal article" date="2019" name="Emerg. Microbes Infect.">
        <title>Comprehensive subspecies identification of 175 nontuberculous mycobacteria species based on 7547 genomic profiles.</title>
        <authorList>
            <person name="Matsumoto Y."/>
            <person name="Kinjo T."/>
            <person name="Motooka D."/>
            <person name="Nabeya D."/>
            <person name="Jung N."/>
            <person name="Uechi K."/>
            <person name="Horii T."/>
            <person name="Iida T."/>
            <person name="Fujita J."/>
            <person name="Nakamura S."/>
        </authorList>
    </citation>
    <scope>NUCLEOTIDE SEQUENCE [LARGE SCALE GENOMIC DNA]</scope>
    <source>
        <strain evidence="2 5">JCM 16367</strain>
    </source>
</reference>
<feature type="domain" description="SnoaL-like" evidence="1">
    <location>
        <begin position="14"/>
        <end position="150"/>
    </location>
</feature>
<name>A0A7I7PDM2_9MYCO</name>
<dbReference type="Pfam" id="PF13577">
    <property type="entry name" value="SnoaL_4"/>
    <property type="match status" value="1"/>
</dbReference>
<dbReference type="SUPFAM" id="SSF54427">
    <property type="entry name" value="NTF2-like"/>
    <property type="match status" value="1"/>
</dbReference>
<dbReference type="InterPro" id="IPR032710">
    <property type="entry name" value="NTF2-like_dom_sf"/>
</dbReference>
<dbReference type="RefSeq" id="WP_083088750.1">
    <property type="nucleotide sequence ID" value="NZ_AP022583.1"/>
</dbReference>
<proteinExistence type="predicted"/>
<evidence type="ECO:0000313" key="4">
    <source>
        <dbReference type="Proteomes" id="UP000192374"/>
    </source>
</evidence>
<reference evidence="3 4" key="1">
    <citation type="submission" date="2017-02" db="EMBL/GenBank/DDBJ databases">
        <title>The new phylogeny of genus Mycobacterium.</title>
        <authorList>
            <person name="Tortoli E."/>
            <person name="Trovato A."/>
            <person name="Cirillo D.M."/>
        </authorList>
    </citation>
    <scope>NUCLEOTIDE SEQUENCE [LARGE SCALE GENOMIC DNA]</scope>
    <source>
        <strain evidence="3 4">DSM 45145</strain>
    </source>
</reference>
<keyword evidence="4" id="KW-1185">Reference proteome</keyword>
<dbReference type="KEGG" id="mnv:MNVI_19640"/>
<dbReference type="Proteomes" id="UP000466894">
    <property type="component" value="Chromosome"/>
</dbReference>
<protein>
    <recommendedName>
        <fullName evidence="1">SnoaL-like domain-containing protein</fullName>
    </recommendedName>
</protein>
<reference evidence="2" key="3">
    <citation type="submission" date="2020-02" db="EMBL/GenBank/DDBJ databases">
        <authorList>
            <person name="Matsumoto Y."/>
            <person name="Motooka D."/>
            <person name="Nakamura S."/>
        </authorList>
    </citation>
    <scope>NUCLEOTIDE SEQUENCE</scope>
    <source>
        <strain evidence="2">JCM 16367</strain>
    </source>
</reference>
<evidence type="ECO:0000313" key="3">
    <source>
        <dbReference type="EMBL" id="ORB12532.1"/>
    </source>
</evidence>
<evidence type="ECO:0000313" key="2">
    <source>
        <dbReference type="EMBL" id="BBY06646.1"/>
    </source>
</evidence>
<dbReference type="EMBL" id="MVIC01000033">
    <property type="protein sequence ID" value="ORB12532.1"/>
    <property type="molecule type" value="Genomic_DNA"/>
</dbReference>
<dbReference type="EMBL" id="AP022583">
    <property type="protein sequence ID" value="BBY06646.1"/>
    <property type="molecule type" value="Genomic_DNA"/>
</dbReference>
<evidence type="ECO:0000259" key="1">
    <source>
        <dbReference type="Pfam" id="PF13577"/>
    </source>
</evidence>
<dbReference type="OrthoDB" id="2860904at2"/>
<dbReference type="Gene3D" id="3.10.450.50">
    <property type="match status" value="1"/>
</dbReference>
<accession>A0A7I7PDM2</accession>